<feature type="compositionally biased region" description="Basic residues" evidence="1">
    <location>
        <begin position="370"/>
        <end position="401"/>
    </location>
</feature>
<reference evidence="2" key="1">
    <citation type="submission" date="2021-12" db="EMBL/GenBank/DDBJ databases">
        <title>Curvularia clavata genome.</title>
        <authorList>
            <person name="Cao Y."/>
        </authorList>
    </citation>
    <scope>NUCLEOTIDE SEQUENCE</scope>
    <source>
        <strain evidence="2">Yc1106</strain>
    </source>
</reference>
<evidence type="ECO:0000256" key="1">
    <source>
        <dbReference type="SAM" id="MobiDB-lite"/>
    </source>
</evidence>
<keyword evidence="3" id="KW-1185">Reference proteome</keyword>
<proteinExistence type="predicted"/>
<dbReference type="OrthoDB" id="3694871at2759"/>
<dbReference type="EMBL" id="CP089278">
    <property type="protein sequence ID" value="USP79788.1"/>
    <property type="molecule type" value="Genomic_DNA"/>
</dbReference>
<feature type="region of interest" description="Disordered" evidence="1">
    <location>
        <begin position="337"/>
        <end position="408"/>
    </location>
</feature>
<feature type="region of interest" description="Disordered" evidence="1">
    <location>
        <begin position="171"/>
        <end position="207"/>
    </location>
</feature>
<feature type="compositionally biased region" description="Basic and acidic residues" evidence="1">
    <location>
        <begin position="171"/>
        <end position="200"/>
    </location>
</feature>
<gene>
    <name evidence="2" type="ORF">yc1106_07062</name>
</gene>
<feature type="region of interest" description="Disordered" evidence="1">
    <location>
        <begin position="265"/>
        <end position="284"/>
    </location>
</feature>
<feature type="compositionally biased region" description="Basic and acidic residues" evidence="1">
    <location>
        <begin position="337"/>
        <end position="351"/>
    </location>
</feature>
<organism evidence="2 3">
    <name type="scientific">Curvularia clavata</name>
    <dbReference type="NCBI Taxonomy" id="95742"/>
    <lineage>
        <taxon>Eukaryota</taxon>
        <taxon>Fungi</taxon>
        <taxon>Dikarya</taxon>
        <taxon>Ascomycota</taxon>
        <taxon>Pezizomycotina</taxon>
        <taxon>Dothideomycetes</taxon>
        <taxon>Pleosporomycetidae</taxon>
        <taxon>Pleosporales</taxon>
        <taxon>Pleosporineae</taxon>
        <taxon>Pleosporaceae</taxon>
        <taxon>Curvularia</taxon>
    </lineage>
</organism>
<dbReference type="Proteomes" id="UP001056012">
    <property type="component" value="Chromosome 5"/>
</dbReference>
<dbReference type="AlphaFoldDB" id="A0A9Q8ZGJ5"/>
<sequence length="408" mass="46868">MVNTVPVQSEKPQFPKQPRHLPPDPASSKGMPTQIRPSTPPVTEKWKSNATEPTSPYFTPAENETFMFATRHALEQALGKDTLGRLEELLQNEKKLTQDYIEYLEETVRQKSGVASPMLNTLVQKEIAHWKAKAESHSESTKTELGLLRDWNVRIKDKKDMLQEEVKRLREENSMLKAGTERQKETKENEKERDKEENKRLRTRNTQLEAEKDTLNANMQMMLEESVALKAEIERLKNGSAPAHKQEESDIEMKDSHDEIAGANKNAAATPGKNHEKNARKRAKVKKLRELIIVQENKQLSAKLAEAESQYANAQAATLAAHEELVRKLQEKIEELQREIRSRDEHAERQHHSPAPASTLMATSTDALKRKDKKDKKIKEKKKPKEGKKKKEKEKKTKKKKKDEDMSE</sequence>
<name>A0A9Q8ZGJ5_CURCL</name>
<feature type="compositionally biased region" description="Polar residues" evidence="1">
    <location>
        <begin position="48"/>
        <end position="57"/>
    </location>
</feature>
<feature type="compositionally biased region" description="Polar residues" evidence="1">
    <location>
        <begin position="1"/>
        <end position="11"/>
    </location>
</feature>
<dbReference type="VEuPathDB" id="FungiDB:yc1106_07062"/>
<accession>A0A9Q8ZGJ5</accession>
<feature type="region of interest" description="Disordered" evidence="1">
    <location>
        <begin position="1"/>
        <end position="61"/>
    </location>
</feature>
<evidence type="ECO:0000313" key="2">
    <source>
        <dbReference type="EMBL" id="USP79788.1"/>
    </source>
</evidence>
<protein>
    <submittedName>
        <fullName evidence="2">Uncharacterized protein</fullName>
    </submittedName>
</protein>
<evidence type="ECO:0000313" key="3">
    <source>
        <dbReference type="Proteomes" id="UP001056012"/>
    </source>
</evidence>